<dbReference type="Proteomes" id="UP000199039">
    <property type="component" value="Unassembled WGS sequence"/>
</dbReference>
<evidence type="ECO:0000313" key="4">
    <source>
        <dbReference type="Proteomes" id="UP000199039"/>
    </source>
</evidence>
<organism evidence="3 4">
    <name type="scientific">Sanguibacter gelidistatuariae</name>
    <dbReference type="NCBI Taxonomy" id="1814289"/>
    <lineage>
        <taxon>Bacteria</taxon>
        <taxon>Bacillati</taxon>
        <taxon>Actinomycetota</taxon>
        <taxon>Actinomycetes</taxon>
        <taxon>Micrococcales</taxon>
        <taxon>Sanguibacteraceae</taxon>
        <taxon>Sanguibacter</taxon>
    </lineage>
</organism>
<protein>
    <recommendedName>
        <fullName evidence="5">Integral membrane protein</fullName>
    </recommendedName>
</protein>
<dbReference type="AlphaFoldDB" id="A0A1G6K4M0"/>
<feature type="transmembrane region" description="Helical" evidence="2">
    <location>
        <begin position="65"/>
        <end position="87"/>
    </location>
</feature>
<evidence type="ECO:0000256" key="2">
    <source>
        <dbReference type="SAM" id="Phobius"/>
    </source>
</evidence>
<feature type="transmembrane region" description="Helical" evidence="2">
    <location>
        <begin position="296"/>
        <end position="315"/>
    </location>
</feature>
<dbReference type="EMBL" id="FMYH01000002">
    <property type="protein sequence ID" value="SDC25979.1"/>
    <property type="molecule type" value="Genomic_DNA"/>
</dbReference>
<gene>
    <name evidence="3" type="ORF">SAMN05216410_1501</name>
</gene>
<feature type="transmembrane region" description="Helical" evidence="2">
    <location>
        <begin position="272"/>
        <end position="289"/>
    </location>
</feature>
<accession>A0A1G6K4M0</accession>
<feature type="region of interest" description="Disordered" evidence="1">
    <location>
        <begin position="31"/>
        <end position="59"/>
    </location>
</feature>
<sequence>MPDDEARTEGDADAARLTARLAQLERENAALREQVALAGPTPASSGSEAPGAQAQGRRRHRGRSAAALVLILLGVLLAPVAVVASWAQRELTDTDRYVATVGPLASDPVIQSAIENRLTEVVMEQLDVPTLVHDAVSALNRPDLPPRAAAALGAVEQPLTDGIQSLIRKAATTVVESDAFETAWIEANRVAHAQLIAVMKGEPGSVLQIGDQGQLTIELSGVIDTLKAQLVKDGFSVAANIPTVNASFTLVQTTQLVKLQNAYSLLDVVGTWLPWLSLGLIAVGVLTAVHRSRALVVAGLALAASMLVLGIGLYIGRSLYLDGLAGKVERLDAAEIVFDQLVAFIRVALRTVAVLGLVVAAAAYLGGGSDSARGVRAGIGRAFAAARTAGQRRGVTTGPVGLWLYAHRTLLRVLIIALAGLVILLAPAPTPAIVVTVAVVAVAAIALLELLARPPVPSGESAAETVNQA</sequence>
<evidence type="ECO:0008006" key="5">
    <source>
        <dbReference type="Google" id="ProtNLM"/>
    </source>
</evidence>
<dbReference type="OrthoDB" id="4350291at2"/>
<keyword evidence="4" id="KW-1185">Reference proteome</keyword>
<dbReference type="RefSeq" id="WP_139185757.1">
    <property type="nucleotide sequence ID" value="NZ_FMYH01000002.1"/>
</dbReference>
<feature type="transmembrane region" description="Helical" evidence="2">
    <location>
        <begin position="409"/>
        <end position="426"/>
    </location>
</feature>
<proteinExistence type="predicted"/>
<evidence type="ECO:0000256" key="1">
    <source>
        <dbReference type="SAM" id="MobiDB-lite"/>
    </source>
</evidence>
<dbReference type="STRING" id="1814289.SAMN05216410_1501"/>
<reference evidence="3 4" key="1">
    <citation type="submission" date="2016-09" db="EMBL/GenBank/DDBJ databases">
        <authorList>
            <person name="Capua I."/>
            <person name="De Benedictis P."/>
            <person name="Joannis T."/>
            <person name="Lombin L.H."/>
            <person name="Cattoli G."/>
        </authorList>
    </citation>
    <scope>NUCLEOTIDE SEQUENCE [LARGE SCALE GENOMIC DNA]</scope>
    <source>
        <strain evidence="3 4">ISLP-3</strain>
    </source>
</reference>
<evidence type="ECO:0000313" key="3">
    <source>
        <dbReference type="EMBL" id="SDC25979.1"/>
    </source>
</evidence>
<keyword evidence="2" id="KW-0812">Transmembrane</keyword>
<keyword evidence="2" id="KW-0472">Membrane</keyword>
<keyword evidence="2" id="KW-1133">Transmembrane helix</keyword>
<feature type="transmembrane region" description="Helical" evidence="2">
    <location>
        <begin position="347"/>
        <end position="366"/>
    </location>
</feature>
<name>A0A1G6K4M0_9MICO</name>